<keyword evidence="1" id="KW-0973">c-di-GMP</keyword>
<evidence type="ECO:0000256" key="3">
    <source>
        <dbReference type="ARBA" id="ARBA00023143"/>
    </source>
</evidence>
<dbReference type="InterPro" id="IPR009875">
    <property type="entry name" value="PilZ_domain"/>
</dbReference>
<dbReference type="EMBL" id="JBFMIA010000001">
    <property type="protein sequence ID" value="MEW9500228.1"/>
    <property type="molecule type" value="Genomic_DNA"/>
</dbReference>
<name>A0ABV3Q091_9BACL</name>
<comment type="caution">
    <text evidence="6">The sequence shown here is derived from an EMBL/GenBank/DDBJ whole genome shotgun (WGS) entry which is preliminary data.</text>
</comment>
<keyword evidence="6" id="KW-0969">Cilium</keyword>
<evidence type="ECO:0000256" key="2">
    <source>
        <dbReference type="ARBA" id="ARBA00022741"/>
    </source>
</evidence>
<sequence>MLKVGMKLTLEPMYTNTDDKYRSRVVEIHGSKIHIDYPINIATDKTVFLREGMQLKASFTQSERAAFVFETEVQDRVKGKIPMVSLHYPGDEEFRRIQRRQYVRIDMAIDVAIRGDGRWYHTVTHDLSAGGLAFILHKGVEFRKEEELEIFLVLPMKMGENQYIKTTSRFVRIKSHNNIQIGTIKFLDLTSLERQLLIRFIFECQLQLRQKGLTTQ</sequence>
<dbReference type="RefSeq" id="WP_367777512.1">
    <property type="nucleotide sequence ID" value="NZ_JBFMIA010000001.1"/>
</dbReference>
<accession>A0ABV3Q091</accession>
<evidence type="ECO:0000313" key="6">
    <source>
        <dbReference type="EMBL" id="MEW9500228.1"/>
    </source>
</evidence>
<evidence type="ECO:0000313" key="7">
    <source>
        <dbReference type="Proteomes" id="UP001556040"/>
    </source>
</evidence>
<organism evidence="6 7">
    <name type="scientific">Jeotgalibacillus marinus</name>
    <dbReference type="NCBI Taxonomy" id="86667"/>
    <lineage>
        <taxon>Bacteria</taxon>
        <taxon>Bacillati</taxon>
        <taxon>Bacillota</taxon>
        <taxon>Bacilli</taxon>
        <taxon>Bacillales</taxon>
        <taxon>Caryophanaceae</taxon>
        <taxon>Jeotgalibacillus</taxon>
    </lineage>
</organism>
<dbReference type="InterPro" id="IPR009926">
    <property type="entry name" value="T3SS_YcgR_PilZN"/>
</dbReference>
<evidence type="ECO:0000256" key="1">
    <source>
        <dbReference type="ARBA" id="ARBA00022636"/>
    </source>
</evidence>
<keyword evidence="2" id="KW-0547">Nucleotide-binding</keyword>
<evidence type="ECO:0000259" key="5">
    <source>
        <dbReference type="Pfam" id="PF12945"/>
    </source>
</evidence>
<gene>
    <name evidence="6" type="ORF">AB1471_00260</name>
</gene>
<keyword evidence="6" id="KW-0966">Cell projection</keyword>
<dbReference type="InterPro" id="IPR012349">
    <property type="entry name" value="Split_barrel_FMN-bd"/>
</dbReference>
<protein>
    <submittedName>
        <fullName evidence="6">Flagellar brake domain-containing protein</fullName>
    </submittedName>
</protein>
<dbReference type="Gene3D" id="2.40.10.220">
    <property type="entry name" value="predicted glycosyltransferase like domains"/>
    <property type="match status" value="1"/>
</dbReference>
<evidence type="ECO:0000259" key="4">
    <source>
        <dbReference type="Pfam" id="PF07238"/>
    </source>
</evidence>
<dbReference type="Pfam" id="PF12945">
    <property type="entry name" value="PilZNR"/>
    <property type="match status" value="1"/>
</dbReference>
<feature type="domain" description="PilZ" evidence="4">
    <location>
        <begin position="98"/>
        <end position="203"/>
    </location>
</feature>
<reference evidence="6 7" key="1">
    <citation type="journal article" date="1979" name="Int. J. Syst. Evol. Microbiol.">
        <title>Bacillus globisporus subsp. marinus subsp. nov.</title>
        <authorList>
            <person name="Liu H."/>
        </authorList>
    </citation>
    <scope>NUCLEOTIDE SEQUENCE [LARGE SCALE GENOMIC DNA]</scope>
    <source>
        <strain evidence="6 7">DSM 1297</strain>
    </source>
</reference>
<proteinExistence type="predicted"/>
<dbReference type="Gene3D" id="2.30.110.10">
    <property type="entry name" value="Electron Transport, Fmn-binding Protein, Chain A"/>
    <property type="match status" value="1"/>
</dbReference>
<keyword evidence="3" id="KW-0975">Bacterial flagellum</keyword>
<dbReference type="Pfam" id="PF07238">
    <property type="entry name" value="PilZ"/>
    <property type="match status" value="1"/>
</dbReference>
<keyword evidence="7" id="KW-1185">Reference proteome</keyword>
<dbReference type="Proteomes" id="UP001556040">
    <property type="component" value="Unassembled WGS sequence"/>
</dbReference>
<dbReference type="SUPFAM" id="SSF141371">
    <property type="entry name" value="PilZ domain-like"/>
    <property type="match status" value="1"/>
</dbReference>
<keyword evidence="6" id="KW-0282">Flagellum</keyword>
<feature type="domain" description="Type III secretion system flagellar brake protein YcgR PilZN" evidence="5">
    <location>
        <begin position="3"/>
        <end position="89"/>
    </location>
</feature>